<gene>
    <name evidence="2" type="ORF">J2Y00_001837</name>
</gene>
<reference evidence="2" key="1">
    <citation type="submission" date="2023-07" db="EMBL/GenBank/DDBJ databases">
        <title>Sorghum-associated microbial communities from plants grown in Nebraska, USA.</title>
        <authorList>
            <person name="Schachtman D."/>
        </authorList>
    </citation>
    <scope>NUCLEOTIDE SEQUENCE</scope>
    <source>
        <strain evidence="2">BE330</strain>
    </source>
</reference>
<dbReference type="RefSeq" id="WP_309854614.1">
    <property type="nucleotide sequence ID" value="NZ_JAVDQJ010000005.1"/>
</dbReference>
<evidence type="ECO:0000313" key="2">
    <source>
        <dbReference type="EMBL" id="MDR6218274.1"/>
    </source>
</evidence>
<evidence type="ECO:0000313" key="3">
    <source>
        <dbReference type="Proteomes" id="UP001185331"/>
    </source>
</evidence>
<dbReference type="Proteomes" id="UP001185331">
    <property type="component" value="Unassembled WGS sequence"/>
</dbReference>
<sequence>MWRALLVAAALLCGPAASALSLSPLNARGLCSVSVLAIDGTSIQDTDLNFEREVLSTLRAAGFTPANVSSCTWYLNVTLRRTGPSLKSSASVELKGPGTPFPGVSASASLDFTYSTYGADPTWAGQRAMALRAVQDFTAEWARQHR</sequence>
<accession>A0AAE3XCS1</accession>
<protein>
    <submittedName>
        <fullName evidence="2">Uncharacterized protein</fullName>
    </submittedName>
</protein>
<keyword evidence="1" id="KW-0732">Signal</keyword>
<dbReference type="AlphaFoldDB" id="A0AAE3XCS1"/>
<comment type="caution">
    <text evidence="2">The sequence shown here is derived from an EMBL/GenBank/DDBJ whole genome shotgun (WGS) entry which is preliminary data.</text>
</comment>
<organism evidence="2 3">
    <name type="scientific">Deinococcus soli</name>
    <name type="common">ex Cha et al. 2016</name>
    <dbReference type="NCBI Taxonomy" id="1309411"/>
    <lineage>
        <taxon>Bacteria</taxon>
        <taxon>Thermotogati</taxon>
        <taxon>Deinococcota</taxon>
        <taxon>Deinococci</taxon>
        <taxon>Deinococcales</taxon>
        <taxon>Deinococcaceae</taxon>
        <taxon>Deinococcus</taxon>
    </lineage>
</organism>
<dbReference type="EMBL" id="JAVDQK010000004">
    <property type="protein sequence ID" value="MDR6218274.1"/>
    <property type="molecule type" value="Genomic_DNA"/>
</dbReference>
<proteinExistence type="predicted"/>
<name>A0AAE3XCS1_9DEIO</name>
<evidence type="ECO:0000256" key="1">
    <source>
        <dbReference type="SAM" id="SignalP"/>
    </source>
</evidence>
<feature type="signal peptide" evidence="1">
    <location>
        <begin position="1"/>
        <end position="19"/>
    </location>
</feature>
<feature type="chain" id="PRO_5041971295" evidence="1">
    <location>
        <begin position="20"/>
        <end position="146"/>
    </location>
</feature>